<gene>
    <name evidence="2" type="ORF">E5344_12235</name>
</gene>
<dbReference type="GO" id="GO:0008270">
    <property type="term" value="F:zinc ion binding"/>
    <property type="evidence" value="ECO:0007669"/>
    <property type="project" value="InterPro"/>
</dbReference>
<dbReference type="RefSeq" id="WP_135949803.1">
    <property type="nucleotide sequence ID" value="NZ_SRYO01000008.1"/>
</dbReference>
<dbReference type="InterPro" id="IPR003615">
    <property type="entry name" value="HNH_nuc"/>
</dbReference>
<evidence type="ECO:0000313" key="3">
    <source>
        <dbReference type="Proteomes" id="UP000309893"/>
    </source>
</evidence>
<organism evidence="2 3">
    <name type="scientific">Microbacterium laevaniformans</name>
    <dbReference type="NCBI Taxonomy" id="36807"/>
    <lineage>
        <taxon>Bacteria</taxon>
        <taxon>Bacillati</taxon>
        <taxon>Actinomycetota</taxon>
        <taxon>Actinomycetes</taxon>
        <taxon>Micrococcales</taxon>
        <taxon>Microbacteriaceae</taxon>
        <taxon>Microbacterium</taxon>
    </lineage>
</organism>
<dbReference type="Gene3D" id="1.10.30.50">
    <property type="match status" value="1"/>
</dbReference>
<evidence type="ECO:0000259" key="1">
    <source>
        <dbReference type="Pfam" id="PF01844"/>
    </source>
</evidence>
<dbReference type="Pfam" id="PF01844">
    <property type="entry name" value="HNH"/>
    <property type="match status" value="1"/>
</dbReference>
<dbReference type="GO" id="GO:0004519">
    <property type="term" value="F:endonuclease activity"/>
    <property type="evidence" value="ECO:0007669"/>
    <property type="project" value="UniProtKB-KW"/>
</dbReference>
<accession>A0A4S2D0T1</accession>
<keyword evidence="2" id="KW-0540">Nuclease</keyword>
<feature type="domain" description="HNH" evidence="1">
    <location>
        <begin position="26"/>
        <end position="79"/>
    </location>
</feature>
<keyword evidence="2" id="KW-0255">Endonuclease</keyword>
<dbReference type="InterPro" id="IPR002711">
    <property type="entry name" value="HNH"/>
</dbReference>
<name>A0A4S2D0T1_9MICO</name>
<reference evidence="2 3" key="1">
    <citation type="submission" date="2019-04" db="EMBL/GenBank/DDBJ databases">
        <title>Microbes associate with the intestines of laboratory mice.</title>
        <authorList>
            <person name="Navarre W."/>
            <person name="Wong E."/>
            <person name="Huang K."/>
            <person name="Tropini C."/>
            <person name="Ng K."/>
            <person name="Yu B."/>
        </authorList>
    </citation>
    <scope>NUCLEOTIDE SEQUENCE [LARGE SCALE GENOMIC DNA]</scope>
    <source>
        <strain evidence="2 3">NM46_B2-13</strain>
    </source>
</reference>
<sequence>MSRQSARGAEWDAQRLRVLERDGWVCTSCGSWLEADHPQAQHDATVDHIEPVVRNVGKVYSDSELVAMCRRCNGTKSDRPLVRVTWWDAEIFPNGLPC</sequence>
<comment type="caution">
    <text evidence="2">The sequence shown here is derived from an EMBL/GenBank/DDBJ whole genome shotgun (WGS) entry which is preliminary data.</text>
</comment>
<evidence type="ECO:0000313" key="2">
    <source>
        <dbReference type="EMBL" id="TGY35047.1"/>
    </source>
</evidence>
<protein>
    <submittedName>
        <fullName evidence="2">HNH endonuclease</fullName>
    </submittedName>
</protein>
<proteinExistence type="predicted"/>
<dbReference type="CDD" id="cd00085">
    <property type="entry name" value="HNHc"/>
    <property type="match status" value="1"/>
</dbReference>
<dbReference type="AlphaFoldDB" id="A0A4S2D0T1"/>
<dbReference type="Proteomes" id="UP000309893">
    <property type="component" value="Unassembled WGS sequence"/>
</dbReference>
<dbReference type="EMBL" id="SRYO01000008">
    <property type="protein sequence ID" value="TGY35047.1"/>
    <property type="molecule type" value="Genomic_DNA"/>
</dbReference>
<keyword evidence="2" id="KW-0378">Hydrolase</keyword>
<dbReference type="GO" id="GO:0003676">
    <property type="term" value="F:nucleic acid binding"/>
    <property type="evidence" value="ECO:0007669"/>
    <property type="project" value="InterPro"/>
</dbReference>
<dbReference type="OrthoDB" id="3823469at2"/>